<dbReference type="RefSeq" id="WP_309940449.1">
    <property type="nucleotide sequence ID" value="NZ_AP025306.1"/>
</dbReference>
<dbReference type="GO" id="GO:0006313">
    <property type="term" value="P:DNA transposition"/>
    <property type="evidence" value="ECO:0007669"/>
    <property type="project" value="InterPro"/>
</dbReference>
<dbReference type="SMART" id="SM01321">
    <property type="entry name" value="Y1_Tnp"/>
    <property type="match status" value="1"/>
</dbReference>
<dbReference type="PANTHER" id="PTHR34322">
    <property type="entry name" value="TRANSPOSASE, Y1_TNP DOMAIN-CONTAINING"/>
    <property type="match status" value="1"/>
</dbReference>
<gene>
    <name evidence="2" type="ORF">HNQ88_003556</name>
</gene>
<dbReference type="GO" id="GO:0004803">
    <property type="term" value="F:transposase activity"/>
    <property type="evidence" value="ECO:0007669"/>
    <property type="project" value="InterPro"/>
</dbReference>
<dbReference type="PANTHER" id="PTHR34322:SF2">
    <property type="entry name" value="TRANSPOSASE IS200-LIKE DOMAIN-CONTAINING PROTEIN"/>
    <property type="match status" value="1"/>
</dbReference>
<accession>A0AAE3XRA4</accession>
<organism evidence="2 3">
    <name type="scientific">Aureibacter tunicatorum</name>
    <dbReference type="NCBI Taxonomy" id="866807"/>
    <lineage>
        <taxon>Bacteria</taxon>
        <taxon>Pseudomonadati</taxon>
        <taxon>Bacteroidota</taxon>
        <taxon>Cytophagia</taxon>
        <taxon>Cytophagales</taxon>
        <taxon>Persicobacteraceae</taxon>
        <taxon>Aureibacter</taxon>
    </lineage>
</organism>
<dbReference type="SUPFAM" id="SSF143422">
    <property type="entry name" value="Transposase IS200-like"/>
    <property type="match status" value="1"/>
</dbReference>
<dbReference type="InterPro" id="IPR002686">
    <property type="entry name" value="Transposase_17"/>
</dbReference>
<evidence type="ECO:0000259" key="1">
    <source>
        <dbReference type="SMART" id="SM01321"/>
    </source>
</evidence>
<name>A0AAE3XRA4_9BACT</name>
<reference evidence="2" key="1">
    <citation type="submission" date="2023-07" db="EMBL/GenBank/DDBJ databases">
        <title>Genomic Encyclopedia of Type Strains, Phase IV (KMG-IV): sequencing the most valuable type-strain genomes for metagenomic binning, comparative biology and taxonomic classification.</title>
        <authorList>
            <person name="Goeker M."/>
        </authorList>
    </citation>
    <scope>NUCLEOTIDE SEQUENCE</scope>
    <source>
        <strain evidence="2">DSM 26174</strain>
    </source>
</reference>
<evidence type="ECO:0000313" key="3">
    <source>
        <dbReference type="Proteomes" id="UP001185092"/>
    </source>
</evidence>
<sequence>MYHIYTHAIGSEDLFRNDHNYQFFLTKYKKYIPLIGKTYAYCLLPSHLHILIQFHSEDMIRKNVAKQSKLLSQKEKVEEIIYRQIGNLFNSYTQSYNKYFHRRGSLFIEGFKRKSIDNMNYFLNVLKYIHQNPVNHNFVLDSINWRYSSVKEYLLEKEIITSQKWMNERLENLDKASLYTTNSSVIIKFDN</sequence>
<dbReference type="Proteomes" id="UP001185092">
    <property type="component" value="Unassembled WGS sequence"/>
</dbReference>
<comment type="caution">
    <text evidence="2">The sequence shown here is derived from an EMBL/GenBank/DDBJ whole genome shotgun (WGS) entry which is preliminary data.</text>
</comment>
<proteinExistence type="predicted"/>
<feature type="domain" description="Transposase IS200-like" evidence="1">
    <location>
        <begin position="1"/>
        <end position="132"/>
    </location>
</feature>
<dbReference type="GO" id="GO:0003677">
    <property type="term" value="F:DNA binding"/>
    <property type="evidence" value="ECO:0007669"/>
    <property type="project" value="InterPro"/>
</dbReference>
<protein>
    <submittedName>
        <fullName evidence="2">REP element-mobilizing transposase RayT</fullName>
    </submittedName>
</protein>
<dbReference type="AlphaFoldDB" id="A0AAE3XRA4"/>
<keyword evidence="3" id="KW-1185">Reference proteome</keyword>
<evidence type="ECO:0000313" key="2">
    <source>
        <dbReference type="EMBL" id="MDR6240480.1"/>
    </source>
</evidence>
<dbReference type="Gene3D" id="3.30.70.1290">
    <property type="entry name" value="Transposase IS200-like"/>
    <property type="match status" value="1"/>
</dbReference>
<dbReference type="EMBL" id="JAVDQD010000005">
    <property type="protein sequence ID" value="MDR6240480.1"/>
    <property type="molecule type" value="Genomic_DNA"/>
</dbReference>
<dbReference type="InterPro" id="IPR036515">
    <property type="entry name" value="Transposase_17_sf"/>
</dbReference>